<dbReference type="PANTHER" id="PTHR43761:SF1">
    <property type="entry name" value="D-ISOMER SPECIFIC 2-HYDROXYACID DEHYDROGENASE CATALYTIC DOMAIN-CONTAINING PROTEIN-RELATED"/>
    <property type="match status" value="1"/>
</dbReference>
<evidence type="ECO:0000256" key="1">
    <source>
        <dbReference type="ARBA" id="ARBA00005854"/>
    </source>
</evidence>
<proteinExistence type="inferred from homology"/>
<organism evidence="5">
    <name type="scientific">marine metagenome</name>
    <dbReference type="NCBI Taxonomy" id="408172"/>
    <lineage>
        <taxon>unclassified sequences</taxon>
        <taxon>metagenomes</taxon>
        <taxon>ecological metagenomes</taxon>
    </lineage>
</organism>
<keyword evidence="2" id="KW-0560">Oxidoreductase</keyword>
<accession>A0A382BJH1</accession>
<dbReference type="GO" id="GO:0051287">
    <property type="term" value="F:NAD binding"/>
    <property type="evidence" value="ECO:0007669"/>
    <property type="project" value="InterPro"/>
</dbReference>
<sequence length="124" mass="13602">MHAVFLDYKTVDANDLDLGSIKALLPEIVIYPFSNEEEVLTRIEDAEVAIANKVVFDANVFARATKLKLICVTATGTNNIDLEAAKQSGVVVCNIRDYCTDSVVQHVLLSILTLKHSSRDYSAS</sequence>
<evidence type="ECO:0000313" key="5">
    <source>
        <dbReference type="EMBL" id="SVB13968.1"/>
    </source>
</evidence>
<evidence type="ECO:0000259" key="4">
    <source>
        <dbReference type="Pfam" id="PF00389"/>
    </source>
</evidence>
<keyword evidence="3" id="KW-0520">NAD</keyword>
<reference evidence="5" key="1">
    <citation type="submission" date="2018-05" db="EMBL/GenBank/DDBJ databases">
        <authorList>
            <person name="Lanie J.A."/>
            <person name="Ng W.-L."/>
            <person name="Kazmierczak K.M."/>
            <person name="Andrzejewski T.M."/>
            <person name="Davidsen T.M."/>
            <person name="Wayne K.J."/>
            <person name="Tettelin H."/>
            <person name="Glass J.I."/>
            <person name="Rusch D."/>
            <person name="Podicherti R."/>
            <person name="Tsui H.-C.T."/>
            <person name="Winkler M.E."/>
        </authorList>
    </citation>
    <scope>NUCLEOTIDE SEQUENCE</scope>
</reference>
<dbReference type="Pfam" id="PF00389">
    <property type="entry name" value="2-Hacid_dh"/>
    <property type="match status" value="1"/>
</dbReference>
<comment type="similarity">
    <text evidence="1">Belongs to the D-isomer specific 2-hydroxyacid dehydrogenase family.</text>
</comment>
<dbReference type="EMBL" id="UINC01030113">
    <property type="protein sequence ID" value="SVB13968.1"/>
    <property type="molecule type" value="Genomic_DNA"/>
</dbReference>
<feature type="non-terminal residue" evidence="5">
    <location>
        <position position="124"/>
    </location>
</feature>
<feature type="domain" description="D-isomer specific 2-hydroxyacid dehydrogenase catalytic" evidence="4">
    <location>
        <begin position="21"/>
        <end position="107"/>
    </location>
</feature>
<dbReference type="InterPro" id="IPR006139">
    <property type="entry name" value="D-isomer_2_OHA_DH_cat_dom"/>
</dbReference>
<gene>
    <name evidence="5" type="ORF">METZ01_LOCUS166822</name>
</gene>
<dbReference type="Gene3D" id="3.40.50.720">
    <property type="entry name" value="NAD(P)-binding Rossmann-like Domain"/>
    <property type="match status" value="1"/>
</dbReference>
<dbReference type="AlphaFoldDB" id="A0A382BJH1"/>
<evidence type="ECO:0000256" key="2">
    <source>
        <dbReference type="ARBA" id="ARBA00023002"/>
    </source>
</evidence>
<dbReference type="PANTHER" id="PTHR43761">
    <property type="entry name" value="D-ISOMER SPECIFIC 2-HYDROXYACID DEHYDROGENASE FAMILY PROTEIN (AFU_ORTHOLOGUE AFUA_1G13630)"/>
    <property type="match status" value="1"/>
</dbReference>
<name>A0A382BJH1_9ZZZZ</name>
<protein>
    <recommendedName>
        <fullName evidence="4">D-isomer specific 2-hydroxyacid dehydrogenase catalytic domain-containing protein</fullName>
    </recommendedName>
</protein>
<dbReference type="SUPFAM" id="SSF52283">
    <property type="entry name" value="Formate/glycerate dehydrogenase catalytic domain-like"/>
    <property type="match status" value="1"/>
</dbReference>
<evidence type="ECO:0000256" key="3">
    <source>
        <dbReference type="ARBA" id="ARBA00023027"/>
    </source>
</evidence>
<dbReference type="GO" id="GO:0016616">
    <property type="term" value="F:oxidoreductase activity, acting on the CH-OH group of donors, NAD or NADP as acceptor"/>
    <property type="evidence" value="ECO:0007669"/>
    <property type="project" value="InterPro"/>
</dbReference>
<dbReference type="InterPro" id="IPR050418">
    <property type="entry name" value="D-iso_2-hydroxyacid_DH_PdxB"/>
</dbReference>